<name>A0ABU1C8X9_9ESCH</name>
<comment type="caution">
    <text evidence="2">The sequence shown here is derived from an EMBL/GenBank/DDBJ whole genome shotgun (WGS) entry which is preliminary data.</text>
</comment>
<feature type="compositionally biased region" description="Basic and acidic residues" evidence="1">
    <location>
        <begin position="30"/>
        <end position="39"/>
    </location>
</feature>
<feature type="compositionally biased region" description="Basic residues" evidence="1">
    <location>
        <begin position="40"/>
        <end position="51"/>
    </location>
</feature>
<evidence type="ECO:0000313" key="3">
    <source>
        <dbReference type="Proteomes" id="UP001235723"/>
    </source>
</evidence>
<organism evidence="2 3">
    <name type="scientific">Escherichia marmotae</name>
    <dbReference type="NCBI Taxonomy" id="1499973"/>
    <lineage>
        <taxon>Bacteria</taxon>
        <taxon>Pseudomonadati</taxon>
        <taxon>Pseudomonadota</taxon>
        <taxon>Gammaproteobacteria</taxon>
        <taxon>Enterobacterales</taxon>
        <taxon>Enterobacteriaceae</taxon>
        <taxon>Escherichia</taxon>
    </lineage>
</organism>
<sequence length="77" mass="8949">MFDKLECVDQGQIVDNKRLGAVLKLAQSKMDELERDGKRDRSKKMPKRRAQARVQEQLRAINPVLANPEEFRASLKR</sequence>
<gene>
    <name evidence="2" type="ORF">KJE03_23175</name>
</gene>
<proteinExistence type="predicted"/>
<dbReference type="EMBL" id="JAHCRT010000031">
    <property type="protein sequence ID" value="MDQ9296319.1"/>
    <property type="molecule type" value="Genomic_DNA"/>
</dbReference>
<evidence type="ECO:0008006" key="4">
    <source>
        <dbReference type="Google" id="ProtNLM"/>
    </source>
</evidence>
<protein>
    <recommendedName>
        <fullName evidence="4">Sea24</fullName>
    </recommendedName>
</protein>
<evidence type="ECO:0000313" key="2">
    <source>
        <dbReference type="EMBL" id="MDQ9296319.1"/>
    </source>
</evidence>
<accession>A0ABU1C8X9</accession>
<feature type="region of interest" description="Disordered" evidence="1">
    <location>
        <begin position="30"/>
        <end position="51"/>
    </location>
</feature>
<dbReference type="Proteomes" id="UP001235723">
    <property type="component" value="Unassembled WGS sequence"/>
</dbReference>
<reference evidence="2 3" key="1">
    <citation type="submission" date="2021-05" db="EMBL/GenBank/DDBJ databases">
        <title>Genome sequence of E. marmotae isolates.</title>
        <authorList>
            <person name="Binsker U."/>
            <person name="Hammerl J.A."/>
        </authorList>
    </citation>
    <scope>NUCLEOTIDE SEQUENCE [LARGE SCALE GENOMIC DNA]</scope>
    <source>
        <strain evidence="2 3">21-MO00586</strain>
    </source>
</reference>
<keyword evidence="3" id="KW-1185">Reference proteome</keyword>
<evidence type="ECO:0000256" key="1">
    <source>
        <dbReference type="SAM" id="MobiDB-lite"/>
    </source>
</evidence>